<dbReference type="SUPFAM" id="SSF48317">
    <property type="entry name" value="Acid phosphatase/Vanadium-dependent haloperoxidase"/>
    <property type="match status" value="1"/>
</dbReference>
<feature type="transmembrane region" description="Helical" evidence="1">
    <location>
        <begin position="24"/>
        <end position="48"/>
    </location>
</feature>
<dbReference type="PANTHER" id="PTHR14969">
    <property type="entry name" value="SPHINGOSINE-1-PHOSPHATE PHOSPHOHYDROLASE"/>
    <property type="match status" value="1"/>
</dbReference>
<feature type="domain" description="Phosphatidic acid phosphatase type 2/haloperoxidase" evidence="2">
    <location>
        <begin position="63"/>
        <end position="178"/>
    </location>
</feature>
<evidence type="ECO:0000256" key="1">
    <source>
        <dbReference type="SAM" id="Phobius"/>
    </source>
</evidence>
<protein>
    <submittedName>
        <fullName evidence="3">Phosphatase PAP2 family protein</fullName>
    </submittedName>
</protein>
<dbReference type="RefSeq" id="WP_273158066.1">
    <property type="nucleotide sequence ID" value="NZ_JABZSJ010000001.1"/>
</dbReference>
<name>A0A930MVN9_9BACT</name>
<keyword evidence="1" id="KW-0812">Transmembrane</keyword>
<feature type="transmembrane region" description="Helical" evidence="1">
    <location>
        <begin position="139"/>
        <end position="157"/>
    </location>
</feature>
<evidence type="ECO:0000259" key="2">
    <source>
        <dbReference type="SMART" id="SM00014"/>
    </source>
</evidence>
<keyword evidence="1" id="KW-0472">Membrane</keyword>
<organism evidence="3 4">
    <name type="scientific">Prevotella aurantiaca</name>
    <dbReference type="NCBI Taxonomy" id="596085"/>
    <lineage>
        <taxon>Bacteria</taxon>
        <taxon>Pseudomonadati</taxon>
        <taxon>Bacteroidota</taxon>
        <taxon>Bacteroidia</taxon>
        <taxon>Bacteroidales</taxon>
        <taxon>Prevotellaceae</taxon>
        <taxon>Prevotella</taxon>
    </lineage>
</organism>
<dbReference type="PANTHER" id="PTHR14969:SF13">
    <property type="entry name" value="AT30094P"/>
    <property type="match status" value="1"/>
</dbReference>
<feature type="transmembrane region" description="Helical" evidence="1">
    <location>
        <begin position="60"/>
        <end position="81"/>
    </location>
</feature>
<proteinExistence type="predicted"/>
<accession>A0A930MVN9</accession>
<reference evidence="3" key="1">
    <citation type="submission" date="2020-04" db="EMBL/GenBank/DDBJ databases">
        <title>Deep metagenomics examines the oral microbiome during advanced dental caries in children, revealing novel taxa and co-occurrences with host molecules.</title>
        <authorList>
            <person name="Baker J.L."/>
            <person name="Morton J.T."/>
            <person name="Dinis M."/>
            <person name="Alvarez R."/>
            <person name="Tran N.C."/>
            <person name="Knight R."/>
            <person name="Edlund A."/>
        </authorList>
    </citation>
    <scope>NUCLEOTIDE SEQUENCE</scope>
    <source>
        <strain evidence="3">JCVI_44_bin.5</strain>
    </source>
</reference>
<dbReference type="AlphaFoldDB" id="A0A930MVN9"/>
<dbReference type="Gene3D" id="1.20.144.10">
    <property type="entry name" value="Phosphatidic acid phosphatase type 2/haloperoxidase"/>
    <property type="match status" value="1"/>
</dbReference>
<comment type="caution">
    <text evidence="3">The sequence shown here is derived from an EMBL/GenBank/DDBJ whole genome shotgun (WGS) entry which is preliminary data.</text>
</comment>
<feature type="transmembrane region" description="Helical" evidence="1">
    <location>
        <begin position="111"/>
        <end position="132"/>
    </location>
</feature>
<evidence type="ECO:0000313" key="3">
    <source>
        <dbReference type="EMBL" id="MBF1383289.1"/>
    </source>
</evidence>
<evidence type="ECO:0000313" key="4">
    <source>
        <dbReference type="Proteomes" id="UP000771736"/>
    </source>
</evidence>
<feature type="transmembrane region" description="Helical" evidence="1">
    <location>
        <begin position="209"/>
        <end position="229"/>
    </location>
</feature>
<sequence>MDLQTFLEYDKALLLALNSDDNLFLSHVALVFTSGFTWIPMYISLLFLVIKNNEKWSRIFLIMGTIAVSMLISNGLNGGFIKPYVGRLRPSFDPSLANSIELVNGYTAEGFSFFSAHACNAFSVAVFFVFLVRSRMLSIFLLCWACITIWTRMYLGVHFPSDVLVGTIVGTLNATLCYFGYSRVSSRVAPISPYVTDQYTSTGYSLKDIDVVICTIVFTCIYCVIRGVIEAGL</sequence>
<dbReference type="Proteomes" id="UP000771736">
    <property type="component" value="Unassembled WGS sequence"/>
</dbReference>
<dbReference type="SMART" id="SM00014">
    <property type="entry name" value="acidPPc"/>
    <property type="match status" value="1"/>
</dbReference>
<dbReference type="InterPro" id="IPR036938">
    <property type="entry name" value="PAP2/HPO_sf"/>
</dbReference>
<dbReference type="InterPro" id="IPR000326">
    <property type="entry name" value="PAP2/HPO"/>
</dbReference>
<feature type="transmembrane region" description="Helical" evidence="1">
    <location>
        <begin position="163"/>
        <end position="181"/>
    </location>
</feature>
<keyword evidence="1" id="KW-1133">Transmembrane helix</keyword>
<dbReference type="Pfam" id="PF01569">
    <property type="entry name" value="PAP2"/>
    <property type="match status" value="1"/>
</dbReference>
<gene>
    <name evidence="3" type="ORF">HXN26_00305</name>
</gene>
<dbReference type="EMBL" id="JABZSJ010000001">
    <property type="protein sequence ID" value="MBF1383289.1"/>
    <property type="molecule type" value="Genomic_DNA"/>
</dbReference>